<keyword evidence="1 4" id="KW-0663">Pyridoxal phosphate</keyword>
<dbReference type="AlphaFoldDB" id="A0A1E8E5E8"/>
<dbReference type="Proteomes" id="UP000186931">
    <property type="component" value="Unassembled WGS sequence"/>
</dbReference>
<dbReference type="STRING" id="202956.BJN41_08070"/>
<dbReference type="GO" id="GO:0000271">
    <property type="term" value="P:polysaccharide biosynthetic process"/>
    <property type="evidence" value="ECO:0007669"/>
    <property type="project" value="TreeGrafter"/>
</dbReference>
<feature type="modified residue" description="N6-(pyridoxal phosphate)lysine" evidence="4">
    <location>
        <position position="189"/>
    </location>
</feature>
<dbReference type="InterPro" id="IPR015421">
    <property type="entry name" value="PyrdxlP-dep_Trfase_major"/>
</dbReference>
<comment type="caution">
    <text evidence="6">The sequence shown here is derived from an EMBL/GenBank/DDBJ whole genome shotgun (WGS) entry which is preliminary data.</text>
</comment>
<dbReference type="SUPFAM" id="SSF53383">
    <property type="entry name" value="PLP-dependent transferases"/>
    <property type="match status" value="1"/>
</dbReference>
<comment type="similarity">
    <text evidence="2 5">Belongs to the DegT/DnrJ/EryC1 family.</text>
</comment>
<dbReference type="Gene3D" id="3.90.1150.10">
    <property type="entry name" value="Aspartate Aminotransferase, domain 1"/>
    <property type="match status" value="1"/>
</dbReference>
<dbReference type="Pfam" id="PF01041">
    <property type="entry name" value="DegT_DnrJ_EryC1"/>
    <property type="match status" value="1"/>
</dbReference>
<feature type="active site" description="Proton acceptor" evidence="3">
    <location>
        <position position="189"/>
    </location>
</feature>
<keyword evidence="6" id="KW-0032">Aminotransferase</keyword>
<evidence type="ECO:0000256" key="2">
    <source>
        <dbReference type="ARBA" id="ARBA00037999"/>
    </source>
</evidence>
<dbReference type="EMBL" id="MKQS01000002">
    <property type="protein sequence ID" value="OFE44483.1"/>
    <property type="molecule type" value="Genomic_DNA"/>
</dbReference>
<keyword evidence="6" id="KW-0808">Transferase</keyword>
<name>A0A1E8E5E8_9GAMM</name>
<protein>
    <submittedName>
        <fullName evidence="6">Aminotransferase</fullName>
    </submittedName>
</protein>
<sequence length="375" mass="42029">MIPFLDLKNINQQYREELVTACTRVIDSGWYIDGKELESFEKNFAEYCGTQFAIGVSNGLDALILTLRAWKELGKLKDGDEVIVPSNTYIASILAITANNLTPVLVEPNISTYNIDPIKIKEAITAKTKVILPVHLYGQLAEIPEIMQIAKQHNLLVLEDSAQSHGAQIQGKKAGNWGDASGFSFYPGKNLGALGDAGAVTTNDAELATMLKALRNYGSHEKYKNLVPGVNSRLDEIQAAMLDVKLKYLDEEIQHRRYIASLYLNGIKNPLIQLPLNGINAESYEQHVWHLFVIRTNQREALQQYLLNHGVQTLIHYPIPPHKQQAYKEWNNLNYPISEQIHDEVLSLPICPTQKLEDTLKVIELCNAFTLKGGV</sequence>
<dbReference type="PANTHER" id="PTHR30244">
    <property type="entry name" value="TRANSAMINASE"/>
    <property type="match status" value="1"/>
</dbReference>
<gene>
    <name evidence="6" type="ORF">BJN41_08070</name>
</gene>
<dbReference type="InterPro" id="IPR015424">
    <property type="entry name" value="PyrdxlP-dep_Trfase"/>
</dbReference>
<dbReference type="Gene3D" id="3.40.640.10">
    <property type="entry name" value="Type I PLP-dependent aspartate aminotransferase-like (Major domain)"/>
    <property type="match status" value="1"/>
</dbReference>
<dbReference type="PANTHER" id="PTHR30244:SF36">
    <property type="entry name" value="3-OXO-GLUCOSE-6-PHOSPHATE:GLUTAMATE AMINOTRANSFERASE"/>
    <property type="match status" value="1"/>
</dbReference>
<proteinExistence type="inferred from homology"/>
<dbReference type="CDD" id="cd00616">
    <property type="entry name" value="AHBA_syn"/>
    <property type="match status" value="1"/>
</dbReference>
<dbReference type="GO" id="GO:0008483">
    <property type="term" value="F:transaminase activity"/>
    <property type="evidence" value="ECO:0007669"/>
    <property type="project" value="UniProtKB-KW"/>
</dbReference>
<dbReference type="PIRSF" id="PIRSF000390">
    <property type="entry name" value="PLP_StrS"/>
    <property type="match status" value="1"/>
</dbReference>
<dbReference type="InterPro" id="IPR015422">
    <property type="entry name" value="PyrdxlP-dep_Trfase_small"/>
</dbReference>
<evidence type="ECO:0000313" key="6">
    <source>
        <dbReference type="EMBL" id="OFE44483.1"/>
    </source>
</evidence>
<evidence type="ECO:0000256" key="4">
    <source>
        <dbReference type="PIRSR" id="PIRSR000390-2"/>
    </source>
</evidence>
<dbReference type="RefSeq" id="WP_070152733.1">
    <property type="nucleotide sequence ID" value="NZ_MKQS01000002.1"/>
</dbReference>
<evidence type="ECO:0000256" key="5">
    <source>
        <dbReference type="RuleBase" id="RU004508"/>
    </source>
</evidence>
<evidence type="ECO:0000256" key="1">
    <source>
        <dbReference type="ARBA" id="ARBA00022898"/>
    </source>
</evidence>
<evidence type="ECO:0000256" key="3">
    <source>
        <dbReference type="PIRSR" id="PIRSR000390-1"/>
    </source>
</evidence>
<evidence type="ECO:0000313" key="7">
    <source>
        <dbReference type="Proteomes" id="UP000186931"/>
    </source>
</evidence>
<organism evidence="6 7">
    <name type="scientific">Acinetobacter towneri</name>
    <dbReference type="NCBI Taxonomy" id="202956"/>
    <lineage>
        <taxon>Bacteria</taxon>
        <taxon>Pseudomonadati</taxon>
        <taxon>Pseudomonadota</taxon>
        <taxon>Gammaproteobacteria</taxon>
        <taxon>Moraxellales</taxon>
        <taxon>Moraxellaceae</taxon>
        <taxon>Acinetobacter</taxon>
    </lineage>
</organism>
<accession>A0A1E8E5E8</accession>
<dbReference type="GO" id="GO:0030170">
    <property type="term" value="F:pyridoxal phosphate binding"/>
    <property type="evidence" value="ECO:0007669"/>
    <property type="project" value="TreeGrafter"/>
</dbReference>
<dbReference type="InterPro" id="IPR000653">
    <property type="entry name" value="DegT/StrS_aminotransferase"/>
</dbReference>
<reference evidence="6 7" key="1">
    <citation type="submission" date="2016-10" db="EMBL/GenBank/DDBJ databases">
        <title>Genome of airborne Acinetobacter sp. 5-2Ac02 in the hospital environment: Species near to Acinetobacter towneri.</title>
        <authorList>
            <person name="Barbosa B."/>
            <person name="Fernandez-Garcia L."/>
            <person name="Gato E."/>
            <person name="Leao R."/>
            <person name="Albano R."/>
            <person name="Fernandez B."/>
            <person name="Fernandez-Cuenca F."/>
            <person name="Marques E."/>
            <person name="Tomas M."/>
        </authorList>
    </citation>
    <scope>NUCLEOTIDE SEQUENCE [LARGE SCALE GENOMIC DNA]</scope>
    <source>
        <strain evidence="6 7">5-2Ac02</strain>
    </source>
</reference>